<dbReference type="InterPro" id="IPR011055">
    <property type="entry name" value="Dup_hybrid_motif"/>
</dbReference>
<dbReference type="SUPFAM" id="SSF51261">
    <property type="entry name" value="Duplicated hybrid motif"/>
    <property type="match status" value="1"/>
</dbReference>
<evidence type="ECO:0000256" key="2">
    <source>
        <dbReference type="SAM" id="Phobius"/>
    </source>
</evidence>
<sequence>MNSKYINKCHAVSYVVAGILILMIILFNFSQMIMETWAYSFMISENDKTIKVIQANDTSDTHLAKNHKESDDAVKEICNTKISSIKGEKADYLEDTANKESLKNTINKDSLRRTANNEKNQTDDNSVQNVSNTVIQLRKPVSGGVTTSVFGDVVDRRTTHLGHDWAVEVGTSVCAAADGTVEKAYLSDSYGYNILVNHGNGLKTRYAHLSKILINLGDTVEQGRIIGLSGNTGDSTGPHLHFEVIQNDKHVNPLNFLK</sequence>
<dbReference type="InterPro" id="IPR050570">
    <property type="entry name" value="Cell_wall_metabolism_enzyme"/>
</dbReference>
<dbReference type="EMBL" id="JAODBU010000003">
    <property type="protein sequence ID" value="MCT7398022.1"/>
    <property type="molecule type" value="Genomic_DNA"/>
</dbReference>
<dbReference type="Proteomes" id="UP001431199">
    <property type="component" value="Unassembled WGS sequence"/>
</dbReference>
<dbReference type="CDD" id="cd12797">
    <property type="entry name" value="M23_peptidase"/>
    <property type="match status" value="1"/>
</dbReference>
<dbReference type="Gene3D" id="2.70.70.10">
    <property type="entry name" value="Glucose Permease (Domain IIA)"/>
    <property type="match status" value="1"/>
</dbReference>
<dbReference type="PANTHER" id="PTHR21666:SF270">
    <property type="entry name" value="MUREIN HYDROLASE ACTIVATOR ENVC"/>
    <property type="match status" value="1"/>
</dbReference>
<gene>
    <name evidence="4" type="ORF">N5B56_02820</name>
</gene>
<proteinExistence type="predicted"/>
<protein>
    <submittedName>
        <fullName evidence="4">M23 family metallopeptidase</fullName>
    </submittedName>
</protein>
<keyword evidence="5" id="KW-1185">Reference proteome</keyword>
<dbReference type="InterPro" id="IPR016047">
    <property type="entry name" value="M23ase_b-sheet_dom"/>
</dbReference>
<feature type="domain" description="M23ase beta-sheet core" evidence="3">
    <location>
        <begin position="159"/>
        <end position="253"/>
    </location>
</feature>
<organism evidence="4 5">
    <name type="scientific">Eubacterium album</name>
    <dbReference type="NCBI Taxonomy" id="2978477"/>
    <lineage>
        <taxon>Bacteria</taxon>
        <taxon>Bacillati</taxon>
        <taxon>Bacillota</taxon>
        <taxon>Clostridia</taxon>
        <taxon>Eubacteriales</taxon>
        <taxon>Eubacteriaceae</taxon>
        <taxon>Eubacterium</taxon>
    </lineage>
</organism>
<evidence type="ECO:0000313" key="5">
    <source>
        <dbReference type="Proteomes" id="UP001431199"/>
    </source>
</evidence>
<reference evidence="4" key="1">
    <citation type="submission" date="2022-09" db="EMBL/GenBank/DDBJ databases">
        <title>Eubacterium sp. LFL-14 isolated from human feces.</title>
        <authorList>
            <person name="Liu F."/>
        </authorList>
    </citation>
    <scope>NUCLEOTIDE SEQUENCE</scope>
    <source>
        <strain evidence="4">LFL-14</strain>
    </source>
</reference>
<evidence type="ECO:0000313" key="4">
    <source>
        <dbReference type="EMBL" id="MCT7398022.1"/>
    </source>
</evidence>
<keyword evidence="2" id="KW-0812">Transmembrane</keyword>
<dbReference type="PANTHER" id="PTHR21666">
    <property type="entry name" value="PEPTIDASE-RELATED"/>
    <property type="match status" value="1"/>
</dbReference>
<feature type="transmembrane region" description="Helical" evidence="2">
    <location>
        <begin position="12"/>
        <end position="34"/>
    </location>
</feature>
<feature type="region of interest" description="Disordered" evidence="1">
    <location>
        <begin position="105"/>
        <end position="126"/>
    </location>
</feature>
<evidence type="ECO:0000259" key="3">
    <source>
        <dbReference type="Pfam" id="PF01551"/>
    </source>
</evidence>
<accession>A0ABT2LXK0</accession>
<dbReference type="Pfam" id="PF01551">
    <property type="entry name" value="Peptidase_M23"/>
    <property type="match status" value="1"/>
</dbReference>
<feature type="compositionally biased region" description="Basic and acidic residues" evidence="1">
    <location>
        <begin position="109"/>
        <end position="122"/>
    </location>
</feature>
<keyword evidence="2" id="KW-1133">Transmembrane helix</keyword>
<keyword evidence="2" id="KW-0472">Membrane</keyword>
<name>A0ABT2LXK0_9FIRM</name>
<dbReference type="RefSeq" id="WP_260978346.1">
    <property type="nucleotide sequence ID" value="NZ_JAODBU010000003.1"/>
</dbReference>
<comment type="caution">
    <text evidence="4">The sequence shown here is derived from an EMBL/GenBank/DDBJ whole genome shotgun (WGS) entry which is preliminary data.</text>
</comment>
<evidence type="ECO:0000256" key="1">
    <source>
        <dbReference type="SAM" id="MobiDB-lite"/>
    </source>
</evidence>